<proteinExistence type="predicted"/>
<accession>A0A7S0ZJL5</accession>
<sequence length="164" mass="18236">MSSILSRIFSVPAPQRPAVPDGKIRICVSGYGMSHNTGRAQKLAATIARVYPEGYETWFYFSTFHFKDFLESILKQIPEDQLSKPSCLDSDRPISNHSSSPFVWLEHPGAKPMTAIGGRDSFCDWAAKTFPSDKSIQGLTSTREPPLSEMFFDNATPGGTWMKP</sequence>
<reference evidence="1" key="1">
    <citation type="submission" date="2021-01" db="EMBL/GenBank/DDBJ databases">
        <authorList>
            <person name="Corre E."/>
            <person name="Pelletier E."/>
            <person name="Niang G."/>
            <person name="Scheremetjew M."/>
            <person name="Finn R."/>
            <person name="Kale V."/>
            <person name="Holt S."/>
            <person name="Cochrane G."/>
            <person name="Meng A."/>
            <person name="Brown T."/>
            <person name="Cohen L."/>
        </authorList>
    </citation>
    <scope>NUCLEOTIDE SEQUENCE</scope>
    <source>
        <strain evidence="1">CCMP3278</strain>
    </source>
</reference>
<gene>
    <name evidence="1" type="ORF">TOLI1172_LOCUS8244</name>
</gene>
<evidence type="ECO:0000313" key="1">
    <source>
        <dbReference type="EMBL" id="CAD8823845.1"/>
    </source>
</evidence>
<protein>
    <submittedName>
        <fullName evidence="1">Uncharacterized protein</fullName>
    </submittedName>
</protein>
<dbReference type="EMBL" id="HBFP01011412">
    <property type="protein sequence ID" value="CAD8823845.1"/>
    <property type="molecule type" value="Transcribed_RNA"/>
</dbReference>
<organism evidence="1">
    <name type="scientific">Timspurckia oligopyrenoides</name>
    <dbReference type="NCBI Taxonomy" id="708627"/>
    <lineage>
        <taxon>Eukaryota</taxon>
        <taxon>Rhodophyta</taxon>
        <taxon>Bangiophyceae</taxon>
        <taxon>Porphyridiales</taxon>
        <taxon>Porphyridiaceae</taxon>
        <taxon>Timspurckia</taxon>
    </lineage>
</organism>
<name>A0A7S0ZJL5_9RHOD</name>
<dbReference type="AlphaFoldDB" id="A0A7S0ZJL5"/>